<dbReference type="EMBL" id="CP124577">
    <property type="protein sequence ID" value="WZE67650.1"/>
    <property type="molecule type" value="Genomic_DNA"/>
</dbReference>
<proteinExistence type="predicted"/>
<dbReference type="Gene3D" id="1.10.260.40">
    <property type="entry name" value="lambda repressor-like DNA-binding domains"/>
    <property type="match status" value="1"/>
</dbReference>
<accession>A0AAU6RC05</accession>
<name>A0AAU6RC05_9STAP</name>
<reference evidence="2" key="1">
    <citation type="submission" date="2023-04" db="EMBL/GenBank/DDBJ databases">
        <title>Macrococci isolated from food, foodproducing animals, and human clinical materials.</title>
        <authorList>
            <person name="Maslanova I."/>
            <person name="Svec P."/>
            <person name="Sedlacek I."/>
            <person name="Novakova D."/>
            <person name="Keller J.E."/>
            <person name="Schwendener S."/>
            <person name="Finstrlova A."/>
            <person name="Botka T."/>
            <person name="Kovarovic V."/>
            <person name="Petras P."/>
            <person name="Perreten V."/>
            <person name="Pantucek R."/>
        </authorList>
    </citation>
    <scope>NUCLEOTIDE SEQUENCE</scope>
    <source>
        <strain evidence="2">NRL/St 21/332</strain>
    </source>
</reference>
<dbReference type="InterPro" id="IPR010982">
    <property type="entry name" value="Lambda_DNA-bd_dom_sf"/>
</dbReference>
<dbReference type="AlphaFoldDB" id="A0AAU6RC05"/>
<evidence type="ECO:0000313" key="2">
    <source>
        <dbReference type="EMBL" id="WZE67650.1"/>
    </source>
</evidence>
<gene>
    <name evidence="2" type="ORF">QA541_05135</name>
</gene>
<dbReference type="InterPro" id="IPR001387">
    <property type="entry name" value="Cro/C1-type_HTH"/>
</dbReference>
<feature type="domain" description="HTH cro/C1-type" evidence="1">
    <location>
        <begin position="11"/>
        <end position="67"/>
    </location>
</feature>
<dbReference type="CDD" id="cd00093">
    <property type="entry name" value="HTH_XRE"/>
    <property type="match status" value="1"/>
</dbReference>
<organism evidence="2">
    <name type="scientific">Macrococcus psychrotolerans</name>
    <dbReference type="NCBI Taxonomy" id="3039389"/>
    <lineage>
        <taxon>Bacteria</taxon>
        <taxon>Bacillati</taxon>
        <taxon>Bacillota</taxon>
        <taxon>Bacilli</taxon>
        <taxon>Bacillales</taxon>
        <taxon>Staphylococcaceae</taxon>
        <taxon>Macrococcus</taxon>
    </lineage>
</organism>
<sequence>MELNQIVATNIRVFMSIKDVTSTEISDQLKMSKTTITSLTNGTFKGIQNETITKIADFLEVEPFELFMPVDRFKYRKGE</sequence>
<dbReference type="GO" id="GO:0003677">
    <property type="term" value="F:DNA binding"/>
    <property type="evidence" value="ECO:0007669"/>
    <property type="project" value="InterPro"/>
</dbReference>
<dbReference type="PROSITE" id="PS50943">
    <property type="entry name" value="HTH_CROC1"/>
    <property type="match status" value="1"/>
</dbReference>
<evidence type="ECO:0000259" key="1">
    <source>
        <dbReference type="PROSITE" id="PS50943"/>
    </source>
</evidence>
<dbReference type="Pfam" id="PF13443">
    <property type="entry name" value="HTH_26"/>
    <property type="match status" value="1"/>
</dbReference>
<dbReference type="RefSeq" id="WP_101141824.1">
    <property type="nucleotide sequence ID" value="NZ_CP124577.1"/>
</dbReference>
<protein>
    <submittedName>
        <fullName evidence="2">Helix-turn-helix transcriptional regulator</fullName>
    </submittedName>
</protein>
<dbReference type="SUPFAM" id="SSF47413">
    <property type="entry name" value="lambda repressor-like DNA-binding domains"/>
    <property type="match status" value="1"/>
</dbReference>